<dbReference type="Pfam" id="PF04072">
    <property type="entry name" value="LCM"/>
    <property type="match status" value="1"/>
</dbReference>
<name>A0AB38I0T3_9HYPH</name>
<evidence type="ECO:0000313" key="6">
    <source>
        <dbReference type="EMBL" id="TBC14265.1"/>
    </source>
</evidence>
<dbReference type="PANTHER" id="PTHR43619">
    <property type="entry name" value="S-ADENOSYL-L-METHIONINE-DEPENDENT METHYLTRANSFERASE YKTD-RELATED"/>
    <property type="match status" value="1"/>
</dbReference>
<dbReference type="SUPFAM" id="SSF53335">
    <property type="entry name" value="S-adenosyl-L-methionine-dependent methyltransferases"/>
    <property type="match status" value="1"/>
</dbReference>
<dbReference type="Gene3D" id="3.40.50.150">
    <property type="entry name" value="Vaccinia Virus protein VP39"/>
    <property type="match status" value="1"/>
</dbReference>
<comment type="similarity">
    <text evidence="1 4">Belongs to the UPF0677 family.</text>
</comment>
<comment type="caution">
    <text evidence="6">The sequence shown here is derived from an EMBL/GenBank/DDBJ whole genome shotgun (WGS) entry which is preliminary data.</text>
</comment>
<evidence type="ECO:0000313" key="7">
    <source>
        <dbReference type="Proteomes" id="UP000294215"/>
    </source>
</evidence>
<dbReference type="InterPro" id="IPR011610">
    <property type="entry name" value="SAM_mthyl_Trfase_ML2640-like"/>
</dbReference>
<proteinExistence type="inferred from homology"/>
<accession>A0AB38I0T3</accession>
<gene>
    <name evidence="6" type="ORF">ELH40_04650</name>
</gene>
<keyword evidence="4" id="KW-0949">S-adenosyl-L-methionine</keyword>
<feature type="region of interest" description="Disordered" evidence="5">
    <location>
        <begin position="267"/>
        <end position="294"/>
    </location>
</feature>
<evidence type="ECO:0000256" key="1">
    <source>
        <dbReference type="ARBA" id="ARBA00008138"/>
    </source>
</evidence>
<evidence type="ECO:0000256" key="5">
    <source>
        <dbReference type="SAM" id="MobiDB-lite"/>
    </source>
</evidence>
<organism evidence="6 7">
    <name type="scientific">Rhizobium ruizarguesonis</name>
    <dbReference type="NCBI Taxonomy" id="2081791"/>
    <lineage>
        <taxon>Bacteria</taxon>
        <taxon>Pseudomonadati</taxon>
        <taxon>Pseudomonadota</taxon>
        <taxon>Alphaproteobacteria</taxon>
        <taxon>Hyphomicrobiales</taxon>
        <taxon>Rhizobiaceae</taxon>
        <taxon>Rhizobium/Agrobacterium group</taxon>
        <taxon>Rhizobium</taxon>
    </lineage>
</organism>
<evidence type="ECO:0000256" key="4">
    <source>
        <dbReference type="RuleBase" id="RU362030"/>
    </source>
</evidence>
<sequence>MRASEPSRTAMGAAAYRAAHQSADGGAIFLDPYARRILGEAACAEADLKAQDPATRSFRLFMAARSRYAEECLDLSVARGVRQAVILGAGLDTFALRNPHAGLKVFEVDHPATQSWKQMRLSETGLTQSLPTFVPVDFEHEDLKTRLVDSGFEPEAPSFFIWLGVVPYLTEASVYTLLRFVAGLPSASIVFDYSEPLENYSPERRARAAEMGARTAAAGEPWLTHFDPKEIAERLLSLGFTSLEDIGPTEMARRFFGLPRDAPDRGAGPHVILAGKQGNPRDVELRQSSWPQLS</sequence>
<dbReference type="GO" id="GO:0008168">
    <property type="term" value="F:methyltransferase activity"/>
    <property type="evidence" value="ECO:0007669"/>
    <property type="project" value="UniProtKB-UniRule"/>
</dbReference>
<dbReference type="RefSeq" id="WP_075226084.1">
    <property type="nucleotide sequence ID" value="NZ_CP084696.2"/>
</dbReference>
<dbReference type="EC" id="2.1.1.-" evidence="4"/>
<dbReference type="PANTHER" id="PTHR43619:SF2">
    <property type="entry name" value="S-ADENOSYL-L-METHIONINE-DEPENDENT METHYLTRANSFERASES SUPERFAMILY PROTEIN"/>
    <property type="match status" value="1"/>
</dbReference>
<dbReference type="AlphaFoldDB" id="A0AB38I0T3"/>
<dbReference type="InterPro" id="IPR029063">
    <property type="entry name" value="SAM-dependent_MTases_sf"/>
</dbReference>
<dbReference type="InterPro" id="IPR007213">
    <property type="entry name" value="Ppm1/Ppm2/Tcmp"/>
</dbReference>
<keyword evidence="2 4" id="KW-0489">Methyltransferase</keyword>
<comment type="function">
    <text evidence="4">Exhibits S-adenosyl-L-methionine-dependent methyltransferase activity.</text>
</comment>
<keyword evidence="3 6" id="KW-0808">Transferase</keyword>
<dbReference type="NCBIfam" id="TIGR00027">
    <property type="entry name" value="mthyl_TIGR00027"/>
    <property type="match status" value="1"/>
</dbReference>
<dbReference type="EMBL" id="SIMR01000001">
    <property type="protein sequence ID" value="TBC14265.1"/>
    <property type="molecule type" value="Genomic_DNA"/>
</dbReference>
<protein>
    <recommendedName>
        <fullName evidence="4">S-adenosyl-L-methionine-dependent methyltransferase</fullName>
        <ecNumber evidence="4">2.1.1.-</ecNumber>
    </recommendedName>
</protein>
<dbReference type="Proteomes" id="UP000294215">
    <property type="component" value="Unassembled WGS sequence"/>
</dbReference>
<reference evidence="6 7" key="1">
    <citation type="submission" date="2019-02" db="EMBL/GenBank/DDBJ databases">
        <title>The genomic architecture of introgression among sibling species of bacteria.</title>
        <authorList>
            <person name="Cavassim M.I.A."/>
            <person name="Moeskjaer S."/>
            <person name="Moslemi C."/>
            <person name="Fields B."/>
            <person name="Bachmann A."/>
            <person name="Vilhjalmsson B."/>
            <person name="Schierup M.H."/>
            <person name="Young J.P.W."/>
            <person name="Andersen S.U."/>
        </authorList>
    </citation>
    <scope>NUCLEOTIDE SEQUENCE [LARGE SCALE GENOMIC DNA]</scope>
    <source>
        <strain evidence="6 7">SM92</strain>
    </source>
</reference>
<dbReference type="GO" id="GO:0032259">
    <property type="term" value="P:methylation"/>
    <property type="evidence" value="ECO:0007669"/>
    <property type="project" value="UniProtKB-KW"/>
</dbReference>
<evidence type="ECO:0000256" key="3">
    <source>
        <dbReference type="ARBA" id="ARBA00022679"/>
    </source>
</evidence>
<evidence type="ECO:0000256" key="2">
    <source>
        <dbReference type="ARBA" id="ARBA00022603"/>
    </source>
</evidence>